<proteinExistence type="inferred from homology"/>
<dbReference type="Proteomes" id="UP000383932">
    <property type="component" value="Unassembled WGS sequence"/>
</dbReference>
<accession>A0A5N5QA80</accession>
<evidence type="ECO:0000256" key="2">
    <source>
        <dbReference type="ARBA" id="ARBA00005179"/>
    </source>
</evidence>
<evidence type="ECO:0000256" key="8">
    <source>
        <dbReference type="ARBA" id="ARBA00023033"/>
    </source>
</evidence>
<dbReference type="PANTHER" id="PTHR46300:SF7">
    <property type="entry name" value="P450, PUTATIVE (EUROFUNG)-RELATED"/>
    <property type="match status" value="1"/>
</dbReference>
<keyword evidence="8 10" id="KW-0503">Monooxygenase</keyword>
<dbReference type="PROSITE" id="PS00086">
    <property type="entry name" value="CYTOCHROME_P450"/>
    <property type="match status" value="1"/>
</dbReference>
<organism evidence="11 12">
    <name type="scientific">Ceratobasidium theobromae</name>
    <dbReference type="NCBI Taxonomy" id="1582974"/>
    <lineage>
        <taxon>Eukaryota</taxon>
        <taxon>Fungi</taxon>
        <taxon>Dikarya</taxon>
        <taxon>Basidiomycota</taxon>
        <taxon>Agaricomycotina</taxon>
        <taxon>Agaricomycetes</taxon>
        <taxon>Cantharellales</taxon>
        <taxon>Ceratobasidiaceae</taxon>
        <taxon>Ceratobasidium</taxon>
    </lineage>
</organism>
<evidence type="ECO:0000256" key="5">
    <source>
        <dbReference type="ARBA" id="ARBA00022723"/>
    </source>
</evidence>
<dbReference type="GO" id="GO:0004497">
    <property type="term" value="F:monooxygenase activity"/>
    <property type="evidence" value="ECO:0007669"/>
    <property type="project" value="UniProtKB-KW"/>
</dbReference>
<keyword evidence="4 9" id="KW-0349">Heme</keyword>
<dbReference type="Gene3D" id="1.10.630.10">
    <property type="entry name" value="Cytochrome P450"/>
    <property type="match status" value="1"/>
</dbReference>
<comment type="similarity">
    <text evidence="3 10">Belongs to the cytochrome P450 family.</text>
</comment>
<dbReference type="OrthoDB" id="2789670at2759"/>
<dbReference type="CDD" id="cd11065">
    <property type="entry name" value="CYP64-like"/>
    <property type="match status" value="1"/>
</dbReference>
<evidence type="ECO:0000256" key="7">
    <source>
        <dbReference type="ARBA" id="ARBA00023004"/>
    </source>
</evidence>
<dbReference type="GO" id="GO:0020037">
    <property type="term" value="F:heme binding"/>
    <property type="evidence" value="ECO:0007669"/>
    <property type="project" value="InterPro"/>
</dbReference>
<name>A0A5N5QA80_9AGAM</name>
<reference evidence="11 12" key="1">
    <citation type="journal article" date="2019" name="Fungal Biol. Biotechnol.">
        <title>Draft genome sequence of fastidious pathogen Ceratobasidium theobromae, which causes vascular-streak dieback in Theobroma cacao.</title>
        <authorList>
            <person name="Ali S.S."/>
            <person name="Asman A."/>
            <person name="Shao J."/>
            <person name="Firmansyah A.P."/>
            <person name="Susilo A.W."/>
            <person name="Rosmana A."/>
            <person name="McMahon P."/>
            <person name="Junaid M."/>
            <person name="Guest D."/>
            <person name="Kheng T.Y."/>
            <person name="Meinhardt L.W."/>
            <person name="Bailey B.A."/>
        </authorList>
    </citation>
    <scope>NUCLEOTIDE SEQUENCE [LARGE SCALE GENOMIC DNA]</scope>
    <source>
        <strain evidence="11 12">CT2</strain>
    </source>
</reference>
<protein>
    <submittedName>
        <fullName evidence="11">O-methylsterigmatocystin oxidoreductase</fullName>
    </submittedName>
</protein>
<dbReference type="InterPro" id="IPR036396">
    <property type="entry name" value="Cyt_P450_sf"/>
</dbReference>
<keyword evidence="5 9" id="KW-0479">Metal-binding</keyword>
<evidence type="ECO:0000256" key="1">
    <source>
        <dbReference type="ARBA" id="ARBA00001971"/>
    </source>
</evidence>
<dbReference type="EMBL" id="SSOP01000480">
    <property type="protein sequence ID" value="KAB5588348.1"/>
    <property type="molecule type" value="Genomic_DNA"/>
</dbReference>
<evidence type="ECO:0000256" key="10">
    <source>
        <dbReference type="RuleBase" id="RU000461"/>
    </source>
</evidence>
<comment type="pathway">
    <text evidence="2">Secondary metabolite biosynthesis.</text>
</comment>
<keyword evidence="12" id="KW-1185">Reference proteome</keyword>
<comment type="caution">
    <text evidence="11">The sequence shown here is derived from an EMBL/GenBank/DDBJ whole genome shotgun (WGS) entry which is preliminary data.</text>
</comment>
<dbReference type="InterPro" id="IPR050364">
    <property type="entry name" value="Cytochrome_P450_fung"/>
</dbReference>
<evidence type="ECO:0000313" key="12">
    <source>
        <dbReference type="Proteomes" id="UP000383932"/>
    </source>
</evidence>
<dbReference type="SUPFAM" id="SSF48264">
    <property type="entry name" value="Cytochrome P450"/>
    <property type="match status" value="1"/>
</dbReference>
<evidence type="ECO:0000256" key="4">
    <source>
        <dbReference type="ARBA" id="ARBA00022617"/>
    </source>
</evidence>
<keyword evidence="6 10" id="KW-0560">Oxidoreductase</keyword>
<keyword evidence="7 9" id="KW-0408">Iron</keyword>
<dbReference type="PANTHER" id="PTHR46300">
    <property type="entry name" value="P450, PUTATIVE (EUROFUNG)-RELATED-RELATED"/>
    <property type="match status" value="1"/>
</dbReference>
<dbReference type="InterPro" id="IPR002401">
    <property type="entry name" value="Cyt_P450_E_grp-I"/>
</dbReference>
<evidence type="ECO:0000313" key="11">
    <source>
        <dbReference type="EMBL" id="KAB5588348.1"/>
    </source>
</evidence>
<dbReference type="InterPro" id="IPR017972">
    <property type="entry name" value="Cyt_P450_CS"/>
</dbReference>
<dbReference type="AlphaFoldDB" id="A0A5N5QA80"/>
<dbReference type="GO" id="GO:0005506">
    <property type="term" value="F:iron ion binding"/>
    <property type="evidence" value="ECO:0007669"/>
    <property type="project" value="InterPro"/>
</dbReference>
<dbReference type="InterPro" id="IPR001128">
    <property type="entry name" value="Cyt_P450"/>
</dbReference>
<comment type="cofactor">
    <cofactor evidence="1 9">
        <name>heme</name>
        <dbReference type="ChEBI" id="CHEBI:30413"/>
    </cofactor>
</comment>
<evidence type="ECO:0000256" key="6">
    <source>
        <dbReference type="ARBA" id="ARBA00023002"/>
    </source>
</evidence>
<dbReference type="GO" id="GO:0016705">
    <property type="term" value="F:oxidoreductase activity, acting on paired donors, with incorporation or reduction of molecular oxygen"/>
    <property type="evidence" value="ECO:0007669"/>
    <property type="project" value="InterPro"/>
</dbReference>
<dbReference type="Pfam" id="PF00067">
    <property type="entry name" value="p450"/>
    <property type="match status" value="1"/>
</dbReference>
<dbReference type="PRINTS" id="PR00463">
    <property type="entry name" value="EP450I"/>
</dbReference>
<feature type="binding site" description="axial binding residue" evidence="9">
    <location>
        <position position="489"/>
    </location>
    <ligand>
        <name>heme</name>
        <dbReference type="ChEBI" id="CHEBI:30413"/>
    </ligand>
    <ligandPart>
        <name>Fe</name>
        <dbReference type="ChEBI" id="CHEBI:18248"/>
    </ligandPart>
</feature>
<evidence type="ECO:0000256" key="3">
    <source>
        <dbReference type="ARBA" id="ARBA00010617"/>
    </source>
</evidence>
<sequence length="562" mass="63154">MGSLSIVVSVLVPRHLPNWMGILLSIPPSDKLEYPLPPESKRRMALTPGLHDTYLLGLLIVALGAVSLSRLSKRRKSPWRLPPSPKSDPLFGHIRFLPSVDEHIVYKQWSDELKSDIISLNMMGQIIIVLNSAEVANELLVKRSAIYADRPQMAMVRSERLTGWGNNTAFLSHGERWRQQRKMSHEVLHRKSTEELWPVIVKQSRLALQRLLDHPTECLAEFKRMAASSILSSAYGYEVTSADDDFLEIVEAANQGLISTALAGNFFVNVIPWLEYIPTWFPGAEWKRLANKWRTDKDKMLHTPFNWTKSQMTAGTAPPSMLKNLLTSLANKDIDLASLLKEEDHIRWTTGTMFSAGSDTSVAVLMVFVLAMTMHPEVQAKAQREIDAVLGGNRLPGMEDKISLPFTQCLIKEVLRWRQIVPLAIPHKCTQDNNYKGYHIPEGSMIIANSWAMSNDPRVYPRPGDFNPDRFLDSSVPEAPTFGYGRRGCPGVHFAEATLFITISTMLAVFDIRPICDEVGNPILPSGQMGPNLLVSHPAPFDCVISPRSKNHEQLLREWAEA</sequence>
<evidence type="ECO:0000256" key="9">
    <source>
        <dbReference type="PIRSR" id="PIRSR602401-1"/>
    </source>
</evidence>
<gene>
    <name evidence="11" type="ORF">CTheo_8210</name>
</gene>